<sequence>MYDQGNNTTIRKDGAIMEFRPATQEDLAYVRQNPFEGAIKNYPYMEVPDDNTYCVIYDNAIVAVGGLQVRWDGVGVLWLMLTADCKKDGIHGLRAIYAIYEKMEHLIQINNLHRAEAYVRTDFAQAVKMIETFGFEREGLMKQHCPDKSDAFLYARIF</sequence>
<dbReference type="EMBL" id="LAZR01047624">
    <property type="protein sequence ID" value="KKK93790.1"/>
    <property type="molecule type" value="Genomic_DNA"/>
</dbReference>
<gene>
    <name evidence="2" type="ORF">LCGC14_2689360</name>
</gene>
<evidence type="ECO:0000259" key="1">
    <source>
        <dbReference type="PROSITE" id="PS51186"/>
    </source>
</evidence>
<reference evidence="2" key="1">
    <citation type="journal article" date="2015" name="Nature">
        <title>Complex archaea that bridge the gap between prokaryotes and eukaryotes.</title>
        <authorList>
            <person name="Spang A."/>
            <person name="Saw J.H."/>
            <person name="Jorgensen S.L."/>
            <person name="Zaremba-Niedzwiedzka K."/>
            <person name="Martijn J."/>
            <person name="Lind A.E."/>
            <person name="van Eijk R."/>
            <person name="Schleper C."/>
            <person name="Guy L."/>
            <person name="Ettema T.J."/>
        </authorList>
    </citation>
    <scope>NUCLEOTIDE SEQUENCE</scope>
</reference>
<comment type="caution">
    <text evidence="2">The sequence shown here is derived from an EMBL/GenBank/DDBJ whole genome shotgun (WGS) entry which is preliminary data.</text>
</comment>
<protein>
    <recommendedName>
        <fullName evidence="1">N-acetyltransferase domain-containing protein</fullName>
    </recommendedName>
</protein>
<dbReference type="Gene3D" id="3.40.630.30">
    <property type="match status" value="1"/>
</dbReference>
<proteinExistence type="predicted"/>
<dbReference type="InterPro" id="IPR000182">
    <property type="entry name" value="GNAT_dom"/>
</dbReference>
<dbReference type="PROSITE" id="PS51186">
    <property type="entry name" value="GNAT"/>
    <property type="match status" value="1"/>
</dbReference>
<name>A0A0F9A6H8_9ZZZZ</name>
<accession>A0A0F9A6H8</accession>
<evidence type="ECO:0000313" key="2">
    <source>
        <dbReference type="EMBL" id="KKK93790.1"/>
    </source>
</evidence>
<feature type="domain" description="N-acetyltransferase" evidence="1">
    <location>
        <begin position="17"/>
        <end position="158"/>
    </location>
</feature>
<dbReference type="SUPFAM" id="SSF55729">
    <property type="entry name" value="Acyl-CoA N-acyltransferases (Nat)"/>
    <property type="match status" value="1"/>
</dbReference>
<dbReference type="AlphaFoldDB" id="A0A0F9A6H8"/>
<dbReference type="GO" id="GO:0016747">
    <property type="term" value="F:acyltransferase activity, transferring groups other than amino-acyl groups"/>
    <property type="evidence" value="ECO:0007669"/>
    <property type="project" value="InterPro"/>
</dbReference>
<dbReference type="InterPro" id="IPR016181">
    <property type="entry name" value="Acyl_CoA_acyltransferase"/>
</dbReference>
<organism evidence="2">
    <name type="scientific">marine sediment metagenome</name>
    <dbReference type="NCBI Taxonomy" id="412755"/>
    <lineage>
        <taxon>unclassified sequences</taxon>
        <taxon>metagenomes</taxon>
        <taxon>ecological metagenomes</taxon>
    </lineage>
</organism>